<dbReference type="NCBIfam" id="TIGR00229">
    <property type="entry name" value="sensory_box"/>
    <property type="match status" value="1"/>
</dbReference>
<evidence type="ECO:0000259" key="1">
    <source>
        <dbReference type="PROSITE" id="PS50112"/>
    </source>
</evidence>
<dbReference type="Gene3D" id="1.10.3210.10">
    <property type="entry name" value="Hypothetical protein af1432"/>
    <property type="match status" value="1"/>
</dbReference>
<dbReference type="SUPFAM" id="SSF109604">
    <property type="entry name" value="HD-domain/PDEase-like"/>
    <property type="match status" value="1"/>
</dbReference>
<dbReference type="Pfam" id="PF13487">
    <property type="entry name" value="HD_5"/>
    <property type="match status" value="1"/>
</dbReference>
<dbReference type="PROSITE" id="PS50112">
    <property type="entry name" value="PAS"/>
    <property type="match status" value="1"/>
</dbReference>
<dbReference type="PANTHER" id="PTHR43155">
    <property type="entry name" value="CYCLIC DI-GMP PHOSPHODIESTERASE PA4108-RELATED"/>
    <property type="match status" value="1"/>
</dbReference>
<name>A0A0B7IYL6_9PROT</name>
<dbReference type="HOGENOM" id="CLU_000445_92_13_4"/>
<evidence type="ECO:0000259" key="2">
    <source>
        <dbReference type="PROSITE" id="PS51831"/>
    </source>
</evidence>
<proteinExistence type="predicted"/>
<dbReference type="InterPro" id="IPR035965">
    <property type="entry name" value="PAS-like_dom_sf"/>
</dbReference>
<dbReference type="PANTHER" id="PTHR43155:SF2">
    <property type="entry name" value="CYCLIC DI-GMP PHOSPHODIESTERASE PA4108"/>
    <property type="match status" value="1"/>
</dbReference>
<feature type="domain" description="HD" evidence="2">
    <location>
        <begin position="163"/>
        <end position="285"/>
    </location>
</feature>
<dbReference type="InterPro" id="IPR003607">
    <property type="entry name" value="HD/PDEase_dom"/>
</dbReference>
<dbReference type="PROSITE" id="PS51832">
    <property type="entry name" value="HD_GYP"/>
    <property type="match status" value="1"/>
</dbReference>
<dbReference type="RefSeq" id="WP_045751313.1">
    <property type="nucleotide sequence ID" value="NZ_LN794158.1"/>
</dbReference>
<gene>
    <name evidence="4" type="ORF">BN1209_1113</name>
</gene>
<evidence type="ECO:0000313" key="4">
    <source>
        <dbReference type="EMBL" id="CEN56154.1"/>
    </source>
</evidence>
<dbReference type="KEGG" id="mbac:BN1209_1113"/>
<dbReference type="PROSITE" id="PS51831">
    <property type="entry name" value="HD"/>
    <property type="match status" value="1"/>
</dbReference>
<dbReference type="CDD" id="cd00130">
    <property type="entry name" value="PAS"/>
    <property type="match status" value="1"/>
</dbReference>
<dbReference type="CDD" id="cd00077">
    <property type="entry name" value="HDc"/>
    <property type="match status" value="1"/>
</dbReference>
<dbReference type="OrthoDB" id="9763857at2"/>
<dbReference type="STRING" id="1581680.BN1209_1113"/>
<dbReference type="SUPFAM" id="SSF55785">
    <property type="entry name" value="PYP-like sensor domain (PAS domain)"/>
    <property type="match status" value="1"/>
</dbReference>
<evidence type="ECO:0000259" key="3">
    <source>
        <dbReference type="PROSITE" id="PS51832"/>
    </source>
</evidence>
<evidence type="ECO:0000313" key="5">
    <source>
        <dbReference type="Proteomes" id="UP000056322"/>
    </source>
</evidence>
<protein>
    <submittedName>
        <fullName evidence="4">Putative PAS/PAC sensor protein</fullName>
    </submittedName>
</protein>
<dbReference type="NCBIfam" id="TIGR00277">
    <property type="entry name" value="HDIG"/>
    <property type="match status" value="1"/>
</dbReference>
<dbReference type="GO" id="GO:0008081">
    <property type="term" value="F:phosphoric diester hydrolase activity"/>
    <property type="evidence" value="ECO:0007669"/>
    <property type="project" value="UniProtKB-ARBA"/>
</dbReference>
<dbReference type="Proteomes" id="UP000056322">
    <property type="component" value="Chromosome 1"/>
</dbReference>
<dbReference type="InterPro" id="IPR006675">
    <property type="entry name" value="HDIG_dom"/>
</dbReference>
<dbReference type="EMBL" id="LN794158">
    <property type="protein sequence ID" value="CEN56154.1"/>
    <property type="molecule type" value="Genomic_DNA"/>
</dbReference>
<sequence>MTDQTTKHIEASELRYRRLFESAQDGILILDFKSGKVMDVNPFLTALLGYDRDEIIGKQLWELGAIIDKTAAIKAFAVLKDKTYIRYEDLPMQKKNGEVIDVEFISNAYGVNGDRVIQCNIRDISDRKKIEVLMLEYQTLTNVSMREMIRTLIAMVEFKDPYTAEHQSRVADLAVAIANEMELPLHTVEGIRMASMVHDIGKIGIPAEILTKPTPLTNFELAMVRSHAQAGFEIVKHIHFPWPLAMAVHQHHERLDGSGYPKGLSGDDIIQEARIIAVADTVEAMSSDRPYRKSTGIEKALREIETGSGTLFDPAIVDVCLTLFKKKNYSFSNAII</sequence>
<dbReference type="InterPro" id="IPR006674">
    <property type="entry name" value="HD_domain"/>
</dbReference>
<keyword evidence="5" id="KW-1185">Reference proteome</keyword>
<dbReference type="AlphaFoldDB" id="A0A0B7IYL6"/>
<dbReference type="Pfam" id="PF13426">
    <property type="entry name" value="PAS_9"/>
    <property type="match status" value="1"/>
</dbReference>
<organism evidence="4 5">
    <name type="scientific">Candidatus Methylopumilus turicensis</name>
    <dbReference type="NCBI Taxonomy" id="1581680"/>
    <lineage>
        <taxon>Bacteria</taxon>
        <taxon>Pseudomonadati</taxon>
        <taxon>Pseudomonadota</taxon>
        <taxon>Betaproteobacteria</taxon>
        <taxon>Nitrosomonadales</taxon>
        <taxon>Methylophilaceae</taxon>
        <taxon>Candidatus Methylopumilus</taxon>
    </lineage>
</organism>
<dbReference type="Gene3D" id="3.30.450.20">
    <property type="entry name" value="PAS domain"/>
    <property type="match status" value="1"/>
</dbReference>
<dbReference type="SMART" id="SM00471">
    <property type="entry name" value="HDc"/>
    <property type="match status" value="1"/>
</dbReference>
<dbReference type="InterPro" id="IPR000014">
    <property type="entry name" value="PAS"/>
</dbReference>
<feature type="domain" description="PAS" evidence="1">
    <location>
        <begin position="12"/>
        <end position="60"/>
    </location>
</feature>
<accession>A0A0B7IYL6</accession>
<dbReference type="InterPro" id="IPR037522">
    <property type="entry name" value="HD_GYP_dom"/>
</dbReference>
<reference evidence="5" key="1">
    <citation type="submission" date="2014-12" db="EMBL/GenBank/DDBJ databases">
        <authorList>
            <person name="Salcher M.M."/>
        </authorList>
    </citation>
    <scope>NUCLEOTIDE SEQUENCE [LARGE SCALE GENOMIC DNA]</scope>
    <source>
        <strain evidence="5">MMS-10A-171</strain>
    </source>
</reference>
<feature type="domain" description="HD-GYP" evidence="3">
    <location>
        <begin position="141"/>
        <end position="336"/>
    </location>
</feature>
<dbReference type="SMART" id="SM00091">
    <property type="entry name" value="PAS"/>
    <property type="match status" value="1"/>
</dbReference>